<comment type="caution">
    <text evidence="2">The sequence shown here is derived from an EMBL/GenBank/DDBJ whole genome shotgun (WGS) entry which is preliminary data.</text>
</comment>
<sequence length="112" mass="12928">MKYIVQPWETWETMNSLASRYGVTVDELRRANPILNSINLYPGMILTIPGRQAVTLPSEGYIEYVVQPGDTLFNLAKKYRLDYGRVIAQNPQLINPNRIYPGEIIYLIYLGY</sequence>
<dbReference type="Gene3D" id="3.10.350.10">
    <property type="entry name" value="LysM domain"/>
    <property type="match status" value="2"/>
</dbReference>
<name>A0A8J8B0V8_9FIRM</name>
<dbReference type="InterPro" id="IPR036779">
    <property type="entry name" value="LysM_dom_sf"/>
</dbReference>
<dbReference type="InterPro" id="IPR018392">
    <property type="entry name" value="LysM"/>
</dbReference>
<evidence type="ECO:0000313" key="3">
    <source>
        <dbReference type="Proteomes" id="UP000675664"/>
    </source>
</evidence>
<gene>
    <name evidence="2" type="ORF">KCX82_03995</name>
</gene>
<reference evidence="2" key="2">
    <citation type="submission" date="2021-04" db="EMBL/GenBank/DDBJ databases">
        <authorList>
            <person name="Liu J."/>
        </authorList>
    </citation>
    <scope>NUCLEOTIDE SEQUENCE</scope>
    <source>
        <strain evidence="2">BAD-6</strain>
    </source>
</reference>
<organism evidence="2 3">
    <name type="scientific">Sinanaerobacter chloroacetimidivorans</name>
    <dbReference type="NCBI Taxonomy" id="2818044"/>
    <lineage>
        <taxon>Bacteria</taxon>
        <taxon>Bacillati</taxon>
        <taxon>Bacillota</taxon>
        <taxon>Clostridia</taxon>
        <taxon>Peptostreptococcales</taxon>
        <taxon>Anaerovoracaceae</taxon>
        <taxon>Sinanaerobacter</taxon>
    </lineage>
</organism>
<dbReference type="Pfam" id="PF01476">
    <property type="entry name" value="LysM"/>
    <property type="match status" value="2"/>
</dbReference>
<feature type="domain" description="LysM" evidence="1">
    <location>
        <begin position="1"/>
        <end position="48"/>
    </location>
</feature>
<evidence type="ECO:0000259" key="1">
    <source>
        <dbReference type="PROSITE" id="PS51782"/>
    </source>
</evidence>
<proteinExistence type="predicted"/>
<dbReference type="EMBL" id="JAGSND010000002">
    <property type="protein sequence ID" value="MBR0597026.1"/>
    <property type="molecule type" value="Genomic_DNA"/>
</dbReference>
<dbReference type="PROSITE" id="PS51782">
    <property type="entry name" value="LYSM"/>
    <property type="match status" value="2"/>
</dbReference>
<dbReference type="SUPFAM" id="SSF54106">
    <property type="entry name" value="LysM domain"/>
    <property type="match status" value="2"/>
</dbReference>
<protein>
    <submittedName>
        <fullName evidence="2">LysM peptidoglycan-binding domain-containing protein</fullName>
    </submittedName>
</protein>
<dbReference type="Proteomes" id="UP000675664">
    <property type="component" value="Unassembled WGS sequence"/>
</dbReference>
<accession>A0A8J8B0V8</accession>
<reference evidence="2" key="1">
    <citation type="submission" date="2021-04" db="EMBL/GenBank/DDBJ databases">
        <title>Sinoanaerobacter chloroacetimidivorans sp. nov., an obligate anaerobic bacterium isolated from anaerobic sludge.</title>
        <authorList>
            <person name="Bao Y."/>
        </authorList>
    </citation>
    <scope>NUCLEOTIDE SEQUENCE</scope>
    <source>
        <strain evidence="2">BAD-6</strain>
    </source>
</reference>
<evidence type="ECO:0000313" key="2">
    <source>
        <dbReference type="EMBL" id="MBR0597026.1"/>
    </source>
</evidence>
<dbReference type="PANTHER" id="PTHR33734:SF22">
    <property type="entry name" value="MEMBRANE-BOUND LYTIC MUREIN TRANSGLYCOSYLASE D"/>
    <property type="match status" value="1"/>
</dbReference>
<dbReference type="SMART" id="SM00257">
    <property type="entry name" value="LysM"/>
    <property type="match status" value="2"/>
</dbReference>
<feature type="domain" description="LysM" evidence="1">
    <location>
        <begin position="62"/>
        <end position="107"/>
    </location>
</feature>
<dbReference type="RefSeq" id="WP_227017158.1">
    <property type="nucleotide sequence ID" value="NZ_JAGSND010000002.1"/>
</dbReference>
<keyword evidence="3" id="KW-1185">Reference proteome</keyword>
<dbReference type="AlphaFoldDB" id="A0A8J8B0V8"/>
<dbReference type="PANTHER" id="PTHR33734">
    <property type="entry name" value="LYSM DOMAIN-CONTAINING GPI-ANCHORED PROTEIN 2"/>
    <property type="match status" value="1"/>
</dbReference>
<dbReference type="CDD" id="cd00118">
    <property type="entry name" value="LysM"/>
    <property type="match status" value="2"/>
</dbReference>